<accession>A0ABQ6N5I1</accession>
<feature type="compositionally biased region" description="Basic and acidic residues" evidence="2">
    <location>
        <begin position="108"/>
        <end position="119"/>
    </location>
</feature>
<protein>
    <recommendedName>
        <fullName evidence="3">Chromo domain-containing protein</fullName>
    </recommendedName>
</protein>
<feature type="domain" description="Chromo" evidence="3">
    <location>
        <begin position="30"/>
        <end position="79"/>
    </location>
</feature>
<dbReference type="Gene3D" id="2.40.50.40">
    <property type="match status" value="1"/>
</dbReference>
<reference evidence="4 5" key="1">
    <citation type="journal article" date="2023" name="Commun. Biol.">
        <title>Genome analysis of Parmales, the sister group of diatoms, reveals the evolutionary specialization of diatoms from phago-mixotrophs to photoautotrophs.</title>
        <authorList>
            <person name="Ban H."/>
            <person name="Sato S."/>
            <person name="Yoshikawa S."/>
            <person name="Yamada K."/>
            <person name="Nakamura Y."/>
            <person name="Ichinomiya M."/>
            <person name="Sato N."/>
            <person name="Blanc-Mathieu R."/>
            <person name="Endo H."/>
            <person name="Kuwata A."/>
            <person name="Ogata H."/>
        </authorList>
    </citation>
    <scope>NUCLEOTIDE SEQUENCE [LARGE SCALE GENOMIC DNA]</scope>
</reference>
<feature type="compositionally biased region" description="Acidic residues" evidence="2">
    <location>
        <begin position="144"/>
        <end position="154"/>
    </location>
</feature>
<dbReference type="EMBL" id="BRYB01000911">
    <property type="protein sequence ID" value="GMI40132.1"/>
    <property type="molecule type" value="Genomic_DNA"/>
</dbReference>
<evidence type="ECO:0000259" key="3">
    <source>
        <dbReference type="PROSITE" id="PS50013"/>
    </source>
</evidence>
<feature type="compositionally biased region" description="Acidic residues" evidence="2">
    <location>
        <begin position="378"/>
        <end position="387"/>
    </location>
</feature>
<dbReference type="InterPro" id="IPR016197">
    <property type="entry name" value="Chromo-like_dom_sf"/>
</dbReference>
<feature type="compositionally biased region" description="Low complexity" evidence="2">
    <location>
        <begin position="269"/>
        <end position="289"/>
    </location>
</feature>
<keyword evidence="1" id="KW-0539">Nucleus</keyword>
<feature type="compositionally biased region" description="Low complexity" evidence="2">
    <location>
        <begin position="250"/>
        <end position="262"/>
    </location>
</feature>
<evidence type="ECO:0000313" key="5">
    <source>
        <dbReference type="Proteomes" id="UP001165060"/>
    </source>
</evidence>
<dbReference type="SUPFAM" id="SSF54160">
    <property type="entry name" value="Chromo domain-like"/>
    <property type="match status" value="1"/>
</dbReference>
<dbReference type="PROSITE" id="PS50013">
    <property type="entry name" value="CHROMO_2"/>
    <property type="match status" value="1"/>
</dbReference>
<keyword evidence="5" id="KW-1185">Reference proteome</keyword>
<feature type="region of interest" description="Disordered" evidence="2">
    <location>
        <begin position="108"/>
        <end position="292"/>
    </location>
</feature>
<feature type="non-terminal residue" evidence="4">
    <location>
        <position position="1"/>
    </location>
</feature>
<feature type="compositionally biased region" description="Basic and acidic residues" evidence="2">
    <location>
        <begin position="212"/>
        <end position="240"/>
    </location>
</feature>
<dbReference type="InterPro" id="IPR023779">
    <property type="entry name" value="Chromodomain_CS"/>
</dbReference>
<dbReference type="PROSITE" id="PS00598">
    <property type="entry name" value="CHROMO_1"/>
    <property type="match status" value="1"/>
</dbReference>
<name>A0ABQ6N5I1_9STRA</name>
<evidence type="ECO:0000313" key="4">
    <source>
        <dbReference type="EMBL" id="GMI40132.1"/>
    </source>
</evidence>
<sequence>YTIDAFKEREGLVGAIASRPVSSAQPPPASVPECLFGIKADPDSGSTSYLVKWEGEKFADSTWETNNHLLNPRYTDAFHALSDEDQLGLEEQLTRECEAEAERELEEERVKRAAEKEANALKYARRKKARELQRERARRAAERGDDDDDDESSEEERPLPRTGRKARAPPPVPRPLTGEIDDDDIILMNDDNDGRGAGRGDEDIDEFVVSSTRKEVRREKIKATKARKAEVKASRSENMKRARTGRSSDSDPFSSSSSSSPSTTPPPSGGSAASFQPRSRSNSAASTSSVKPTHLASNWRINGEVICVCGWCGARYNSARAMGGHVKAHAQVPDYPIMPRPGGAIVAGIVADGGVEVKFLGAAGAVHEEQSASSSSSGEDEMEEMEE</sequence>
<gene>
    <name evidence="4" type="ORF">TeGR_g2248</name>
</gene>
<feature type="compositionally biased region" description="Basic and acidic residues" evidence="2">
    <location>
        <begin position="130"/>
        <end position="143"/>
    </location>
</feature>
<dbReference type="InterPro" id="IPR000953">
    <property type="entry name" value="Chromo/chromo_shadow_dom"/>
</dbReference>
<proteinExistence type="predicted"/>
<dbReference type="Proteomes" id="UP001165060">
    <property type="component" value="Unassembled WGS sequence"/>
</dbReference>
<organism evidence="4 5">
    <name type="scientific">Tetraparma gracilis</name>
    <dbReference type="NCBI Taxonomy" id="2962635"/>
    <lineage>
        <taxon>Eukaryota</taxon>
        <taxon>Sar</taxon>
        <taxon>Stramenopiles</taxon>
        <taxon>Ochrophyta</taxon>
        <taxon>Bolidophyceae</taxon>
        <taxon>Parmales</taxon>
        <taxon>Triparmaceae</taxon>
        <taxon>Tetraparma</taxon>
    </lineage>
</organism>
<feature type="region of interest" description="Disordered" evidence="2">
    <location>
        <begin position="365"/>
        <end position="387"/>
    </location>
</feature>
<evidence type="ECO:0000256" key="1">
    <source>
        <dbReference type="ARBA" id="ARBA00023242"/>
    </source>
</evidence>
<evidence type="ECO:0000256" key="2">
    <source>
        <dbReference type="SAM" id="MobiDB-lite"/>
    </source>
</evidence>
<feature type="compositionally biased region" description="Basic and acidic residues" evidence="2">
    <location>
        <begin position="192"/>
        <end position="201"/>
    </location>
</feature>
<comment type="caution">
    <text evidence="4">The sequence shown here is derived from an EMBL/GenBank/DDBJ whole genome shotgun (WGS) entry which is preliminary data.</text>
</comment>